<accession>A0A4Y1RE31</accession>
<protein>
    <recommendedName>
        <fullName evidence="3">F-box family protein with DUF295</fullName>
    </recommendedName>
</protein>
<evidence type="ECO:0000256" key="1">
    <source>
        <dbReference type="SAM" id="MobiDB-lite"/>
    </source>
</evidence>
<evidence type="ECO:0000313" key="2">
    <source>
        <dbReference type="EMBL" id="BBH02313.1"/>
    </source>
</evidence>
<dbReference type="EMBL" id="AP019300">
    <property type="protein sequence ID" value="BBH02313.1"/>
    <property type="molecule type" value="Genomic_DNA"/>
</dbReference>
<evidence type="ECO:0008006" key="3">
    <source>
        <dbReference type="Google" id="ProtNLM"/>
    </source>
</evidence>
<feature type="region of interest" description="Disordered" evidence="1">
    <location>
        <begin position="1"/>
        <end position="56"/>
    </location>
</feature>
<feature type="region of interest" description="Disordered" evidence="1">
    <location>
        <begin position="137"/>
        <end position="172"/>
    </location>
</feature>
<reference evidence="2" key="1">
    <citation type="journal article" date="2019" name="Science">
        <title>Mutation of a bHLH transcription factor allowed almond domestication.</title>
        <authorList>
            <person name="Sanchez-Perez R."/>
            <person name="Pavan S."/>
            <person name="Mazzeo R."/>
            <person name="Moldovan C."/>
            <person name="Aiese Cigliano R."/>
            <person name="Del Cueto J."/>
            <person name="Ricciardi F."/>
            <person name="Lotti C."/>
            <person name="Ricciardi L."/>
            <person name="Dicenta F."/>
            <person name="Lopez-Marques R.L."/>
            <person name="Lindberg Moller B."/>
        </authorList>
    </citation>
    <scope>NUCLEOTIDE SEQUENCE</scope>
</reference>
<gene>
    <name evidence="2" type="ORF">Prudu_012844</name>
</gene>
<organism evidence="2">
    <name type="scientific">Prunus dulcis</name>
    <name type="common">Almond</name>
    <name type="synonym">Amygdalus dulcis</name>
    <dbReference type="NCBI Taxonomy" id="3755"/>
    <lineage>
        <taxon>Eukaryota</taxon>
        <taxon>Viridiplantae</taxon>
        <taxon>Streptophyta</taxon>
        <taxon>Embryophyta</taxon>
        <taxon>Tracheophyta</taxon>
        <taxon>Spermatophyta</taxon>
        <taxon>Magnoliopsida</taxon>
        <taxon>eudicotyledons</taxon>
        <taxon>Gunneridae</taxon>
        <taxon>Pentapetalae</taxon>
        <taxon>rosids</taxon>
        <taxon>fabids</taxon>
        <taxon>Rosales</taxon>
        <taxon>Rosaceae</taxon>
        <taxon>Amygdaloideae</taxon>
        <taxon>Amygdaleae</taxon>
        <taxon>Prunus</taxon>
    </lineage>
</organism>
<dbReference type="AlphaFoldDB" id="A0A4Y1RE31"/>
<feature type="non-terminal residue" evidence="2">
    <location>
        <position position="1"/>
    </location>
</feature>
<name>A0A4Y1RE31_PRUDU</name>
<proteinExistence type="predicted"/>
<feature type="compositionally biased region" description="Polar residues" evidence="1">
    <location>
        <begin position="139"/>
        <end position="148"/>
    </location>
</feature>
<sequence>SAAKRVSRHGVDPNRSCNEEDMATARPPQAEPISDEGTVGSASLSPTRPDRPLPRGRLELVGKSRFPTEVHRFQFKLPARFSRSILHQIDRAPEVRSTRSRDLRMVKLAWTICRRSAWDPPPGHSKLQRHHGRLCRNFGRSTRGQTDPQEGPLRGPASSDQEYLDIKMLPSK</sequence>